<dbReference type="InterPro" id="IPR032451">
    <property type="entry name" value="SMARCC_C"/>
</dbReference>
<dbReference type="Gene3D" id="1.10.10.10">
    <property type="entry name" value="Winged helix-like DNA-binding domain superfamily/Winged helix DNA-binding domain"/>
    <property type="match status" value="1"/>
</dbReference>
<keyword evidence="3" id="KW-0862">Zinc</keyword>
<dbReference type="EMBL" id="LFYR01000252">
    <property type="protein sequence ID" value="KMZ74673.1"/>
    <property type="molecule type" value="Genomic_DNA"/>
</dbReference>
<evidence type="ECO:0000256" key="8">
    <source>
        <dbReference type="PROSITE-ProRule" id="PRU00228"/>
    </source>
</evidence>
<evidence type="ECO:0000256" key="9">
    <source>
        <dbReference type="SAM" id="MobiDB-lite"/>
    </source>
</evidence>
<dbReference type="InterPro" id="IPR000433">
    <property type="entry name" value="Znf_ZZ"/>
</dbReference>
<dbReference type="PROSITE" id="PS50934">
    <property type="entry name" value="SWIRM"/>
    <property type="match status" value="1"/>
</dbReference>
<dbReference type="InterPro" id="IPR001005">
    <property type="entry name" value="SANT/Myb"/>
</dbReference>
<dbReference type="SUPFAM" id="SSF46689">
    <property type="entry name" value="Homeodomain-like"/>
    <property type="match status" value="2"/>
</dbReference>
<evidence type="ECO:0000259" key="13">
    <source>
        <dbReference type="PROSITE" id="PS51293"/>
    </source>
</evidence>
<dbReference type="Pfam" id="PF04433">
    <property type="entry name" value="SWIRM"/>
    <property type="match status" value="1"/>
</dbReference>
<evidence type="ECO:0000256" key="6">
    <source>
        <dbReference type="ARBA" id="ARBA00023163"/>
    </source>
</evidence>
<evidence type="ECO:0000259" key="12">
    <source>
        <dbReference type="PROSITE" id="PS50934"/>
    </source>
</evidence>
<dbReference type="SMART" id="SM00717">
    <property type="entry name" value="SANT"/>
    <property type="match status" value="1"/>
</dbReference>
<gene>
    <name evidence="14" type="ORF">ZOSMA_123G00210</name>
</gene>
<organism evidence="14 15">
    <name type="scientific">Zostera marina</name>
    <name type="common">Eelgrass</name>
    <dbReference type="NCBI Taxonomy" id="29655"/>
    <lineage>
        <taxon>Eukaryota</taxon>
        <taxon>Viridiplantae</taxon>
        <taxon>Streptophyta</taxon>
        <taxon>Embryophyta</taxon>
        <taxon>Tracheophyta</taxon>
        <taxon>Spermatophyta</taxon>
        <taxon>Magnoliopsida</taxon>
        <taxon>Liliopsida</taxon>
        <taxon>Zosteraceae</taxon>
        <taxon>Zostera</taxon>
    </lineage>
</organism>
<feature type="compositionally biased region" description="Polar residues" evidence="9">
    <location>
        <begin position="870"/>
        <end position="888"/>
    </location>
</feature>
<feature type="region of interest" description="Disordered" evidence="9">
    <location>
        <begin position="427"/>
        <end position="487"/>
    </location>
</feature>
<feature type="region of interest" description="Disordered" evidence="9">
    <location>
        <begin position="563"/>
        <end position="670"/>
    </location>
</feature>
<name>A0A0K9Q053_ZOSMR</name>
<evidence type="ECO:0000259" key="11">
    <source>
        <dbReference type="PROSITE" id="PS50135"/>
    </source>
</evidence>
<proteinExistence type="predicted"/>
<dbReference type="InterPro" id="IPR043145">
    <property type="entry name" value="Znf_ZZ_sf"/>
</dbReference>
<evidence type="ECO:0000313" key="15">
    <source>
        <dbReference type="Proteomes" id="UP000036987"/>
    </source>
</evidence>
<dbReference type="InterPro" id="IPR041984">
    <property type="entry name" value="Rsc8/Ssr1/Ssr2_ZZ"/>
</dbReference>
<keyword evidence="7" id="KW-0539">Nucleus</keyword>
<dbReference type="InterPro" id="IPR007526">
    <property type="entry name" value="SWIRM"/>
</dbReference>
<dbReference type="PROSITE" id="PS51293">
    <property type="entry name" value="SANT"/>
    <property type="match status" value="1"/>
</dbReference>
<feature type="compositionally biased region" description="Basic and acidic residues" evidence="9">
    <location>
        <begin position="101"/>
        <end position="110"/>
    </location>
</feature>
<dbReference type="CDD" id="cd02336">
    <property type="entry name" value="ZZ_RSC8"/>
    <property type="match status" value="1"/>
</dbReference>
<feature type="domain" description="SWIRM" evidence="12">
    <location>
        <begin position="141"/>
        <end position="238"/>
    </location>
</feature>
<feature type="compositionally biased region" description="Basic and acidic residues" evidence="9">
    <location>
        <begin position="702"/>
        <end position="715"/>
    </location>
</feature>
<dbReference type="GO" id="GO:0008270">
    <property type="term" value="F:zinc ion binding"/>
    <property type="evidence" value="ECO:0007669"/>
    <property type="project" value="UniProtKB-KW"/>
</dbReference>
<dbReference type="AlphaFoldDB" id="A0A0K9Q053"/>
<dbReference type="Gene3D" id="1.10.10.60">
    <property type="entry name" value="Homeodomain-like"/>
    <property type="match status" value="1"/>
</dbReference>
<feature type="compositionally biased region" description="Low complexity" evidence="9">
    <location>
        <begin position="1"/>
        <end position="23"/>
    </location>
</feature>
<dbReference type="PROSITE" id="PS50090">
    <property type="entry name" value="MYB_LIKE"/>
    <property type="match status" value="1"/>
</dbReference>
<dbReference type="GO" id="GO:0005634">
    <property type="term" value="C:nucleus"/>
    <property type="evidence" value="ECO:0007669"/>
    <property type="project" value="UniProtKB-ARBA"/>
</dbReference>
<keyword evidence="5" id="KW-0238">DNA-binding</keyword>
<feature type="region of interest" description="Disordered" evidence="9">
    <location>
        <begin position="695"/>
        <end position="715"/>
    </location>
</feature>
<reference evidence="15" key="1">
    <citation type="journal article" date="2016" name="Nature">
        <title>The genome of the seagrass Zostera marina reveals angiosperm adaptation to the sea.</title>
        <authorList>
            <person name="Olsen J.L."/>
            <person name="Rouze P."/>
            <person name="Verhelst B."/>
            <person name="Lin Y.-C."/>
            <person name="Bayer T."/>
            <person name="Collen J."/>
            <person name="Dattolo E."/>
            <person name="De Paoli E."/>
            <person name="Dittami S."/>
            <person name="Maumus F."/>
            <person name="Michel G."/>
            <person name="Kersting A."/>
            <person name="Lauritano C."/>
            <person name="Lohaus R."/>
            <person name="Toepel M."/>
            <person name="Tonon T."/>
            <person name="Vanneste K."/>
            <person name="Amirebrahimi M."/>
            <person name="Brakel J."/>
            <person name="Bostroem C."/>
            <person name="Chovatia M."/>
            <person name="Grimwood J."/>
            <person name="Jenkins J.W."/>
            <person name="Jueterbock A."/>
            <person name="Mraz A."/>
            <person name="Stam W.T."/>
            <person name="Tice H."/>
            <person name="Bornberg-Bauer E."/>
            <person name="Green P.J."/>
            <person name="Pearson G.A."/>
            <person name="Procaccini G."/>
            <person name="Duarte C.M."/>
            <person name="Schmutz J."/>
            <person name="Reusch T.B.H."/>
            <person name="Van de Peer Y."/>
        </authorList>
    </citation>
    <scope>NUCLEOTIDE SEQUENCE [LARGE SCALE GENOMIC DNA]</scope>
    <source>
        <strain evidence="15">cv. Finnish</strain>
    </source>
</reference>
<dbReference type="GO" id="GO:0003677">
    <property type="term" value="F:DNA binding"/>
    <property type="evidence" value="ECO:0007669"/>
    <property type="project" value="UniProtKB-KW"/>
</dbReference>
<dbReference type="Pfam" id="PF16495">
    <property type="entry name" value="SWIRM-assoc_1"/>
    <property type="match status" value="1"/>
</dbReference>
<dbReference type="InterPro" id="IPR009057">
    <property type="entry name" value="Homeodomain-like_sf"/>
</dbReference>
<evidence type="ECO:0000256" key="2">
    <source>
        <dbReference type="ARBA" id="ARBA00022771"/>
    </source>
</evidence>
<evidence type="ECO:0000313" key="14">
    <source>
        <dbReference type="EMBL" id="KMZ74673.1"/>
    </source>
</evidence>
<feature type="region of interest" description="Disordered" evidence="9">
    <location>
        <begin position="864"/>
        <end position="888"/>
    </location>
</feature>
<feature type="domain" description="SANT" evidence="13">
    <location>
        <begin position="364"/>
        <end position="415"/>
    </location>
</feature>
<evidence type="ECO:0000256" key="3">
    <source>
        <dbReference type="ARBA" id="ARBA00022833"/>
    </source>
</evidence>
<feature type="domain" description="Myb-like" evidence="10">
    <location>
        <begin position="361"/>
        <end position="411"/>
    </location>
</feature>
<accession>A0A0K9Q053</accession>
<keyword evidence="15" id="KW-1185">Reference proteome</keyword>
<dbReference type="STRING" id="29655.A0A0K9Q053"/>
<dbReference type="OMA" id="DFIVMEP"/>
<comment type="caution">
    <text evidence="14">The sequence shown here is derived from an EMBL/GenBank/DDBJ whole genome shotgun (WGS) entry which is preliminary data.</text>
</comment>
<feature type="compositionally biased region" description="Basic residues" evidence="9">
    <location>
        <begin position="32"/>
        <end position="43"/>
    </location>
</feature>
<dbReference type="FunFam" id="1.10.10.60:FF:000014">
    <property type="entry name" value="SWI/SNF complex subunit SMARCC2 isoform C"/>
    <property type="match status" value="1"/>
</dbReference>
<dbReference type="PANTHER" id="PTHR12802:SF41">
    <property type="entry name" value="BRAHMA ASSOCIATED PROTEIN 155 KDA"/>
    <property type="match status" value="1"/>
</dbReference>
<keyword evidence="1" id="KW-0479">Metal-binding</keyword>
<feature type="region of interest" description="Disordered" evidence="9">
    <location>
        <begin position="1"/>
        <end position="110"/>
    </location>
</feature>
<dbReference type="SUPFAM" id="SSF57850">
    <property type="entry name" value="RING/U-box"/>
    <property type="match status" value="1"/>
</dbReference>
<dbReference type="PANTHER" id="PTHR12802">
    <property type="entry name" value="SWI/SNF COMPLEX-RELATED"/>
    <property type="match status" value="1"/>
</dbReference>
<evidence type="ECO:0000256" key="4">
    <source>
        <dbReference type="ARBA" id="ARBA00023015"/>
    </source>
</evidence>
<dbReference type="Pfam" id="PF00249">
    <property type="entry name" value="Myb_DNA-binding"/>
    <property type="match status" value="1"/>
</dbReference>
<keyword evidence="6" id="KW-0804">Transcription</keyword>
<dbReference type="OrthoDB" id="118550at2759"/>
<feature type="compositionally biased region" description="Basic and acidic residues" evidence="9">
    <location>
        <begin position="431"/>
        <end position="460"/>
    </location>
</feature>
<dbReference type="InterPro" id="IPR036388">
    <property type="entry name" value="WH-like_DNA-bd_sf"/>
</dbReference>
<dbReference type="SMART" id="SM00291">
    <property type="entry name" value="ZnF_ZZ"/>
    <property type="match status" value="1"/>
</dbReference>
<evidence type="ECO:0000256" key="7">
    <source>
        <dbReference type="ARBA" id="ARBA00023242"/>
    </source>
</evidence>
<protein>
    <submittedName>
        <fullName evidence="14">SWI/SNF complex subunit SMARCC2</fullName>
    </submittedName>
</protein>
<dbReference type="Pfam" id="PF00569">
    <property type="entry name" value="ZZ"/>
    <property type="match status" value="1"/>
</dbReference>
<sequence>MDSKQSPRPSSSSSHSSMDFGPSETLAVPNPPRRRQGGNKRRSLSNLNSSFPSAKRLAKERNNPNALLPPIHSGPVTRARQSPMKIAAAAAAAAAEGPDQAGRKENDGRLCPDTQEEVMVVEEPIVDKDFEEVRSREKNIHVVPSHAGWFSWKNVHSLEKRTMPSFFDGKSENRTPKTYIQIRNSIIKKFRANPQVLIELSDLGDISVGDSDTRQEVMEFLDYWGLINFHPFPPSSSDCSKSLESDESVKKSSLLEKLYQFETVPAPPNVKSINIRSSAPKPPLPSLFAESTTTHLEDLTKPVESDPVEYHCNPCGKDCSHKRYHCRKEADFDLCPDCYNANKFGPGMVSSDFIIMESVESRGASGGSWTDQETLLLLEGLELYSMNWNEIAEHVATKAKDQCMLHFFQMPIEDSFLEGGDGLDGILSGNKEMDSNANDKDSVPSDIPEIKNDNNSEEKNLPATSNKDLEKNDSTPESTVEETPKSNDDFFTNILTTAFQDAGTFSKQFDSLSFSEAGNPVMALAAFLAGVVEPDAANISIQSSLKAMCEDSPGIQLATRHCFPLEDPPSDGDDVKPIDSNDLCTSESFGIQKGEDQHPTLKESEEKQNSDDKDVKDLQTRKEPSCFSEESHANNVASDASKESRDLSMPIEMTEEGDNLPKDSGDTASPMKISSEHLVLQDETNLSSSILCTAKETPASPGDEKPDALIKDSRDGIISKDKTKLKEYSSDTTHVEAALTTGSISPDLKVIPQMTDSSQPVETKDVPAIEKNTEEFVDDHTSSDRKKRAAITSLSAATVTAKIFVDHEEDQIRQLVSMMIEKQLQKLEVKMKMLMDLETPIFRVREQLDRSRKKLHNERKQIIAARFGMPTSSRPPNSTSQNSFSRRP</sequence>
<dbReference type="Gene3D" id="3.30.60.90">
    <property type="match status" value="1"/>
</dbReference>
<dbReference type="InterPro" id="IPR017884">
    <property type="entry name" value="SANT_dom"/>
</dbReference>
<keyword evidence="4" id="KW-0805">Transcription regulation</keyword>
<evidence type="ECO:0000259" key="10">
    <source>
        <dbReference type="PROSITE" id="PS50090"/>
    </source>
</evidence>
<feature type="compositionally biased region" description="Basic and acidic residues" evidence="9">
    <location>
        <begin position="593"/>
        <end position="632"/>
    </location>
</feature>
<evidence type="ECO:0000256" key="1">
    <source>
        <dbReference type="ARBA" id="ARBA00022723"/>
    </source>
</evidence>
<feature type="domain" description="ZZ-type" evidence="11">
    <location>
        <begin position="307"/>
        <end position="361"/>
    </location>
</feature>
<dbReference type="PROSITE" id="PS50135">
    <property type="entry name" value="ZF_ZZ_2"/>
    <property type="match status" value="1"/>
</dbReference>
<evidence type="ECO:0000256" key="5">
    <source>
        <dbReference type="ARBA" id="ARBA00023125"/>
    </source>
</evidence>
<keyword evidence="2 8" id="KW-0863">Zinc-finger</keyword>
<dbReference type="Proteomes" id="UP000036987">
    <property type="component" value="Unassembled WGS sequence"/>
</dbReference>
<dbReference type="PROSITE" id="PS01357">
    <property type="entry name" value="ZF_ZZ_1"/>
    <property type="match status" value="1"/>
</dbReference>